<feature type="compositionally biased region" description="Basic and acidic residues" evidence="1">
    <location>
        <begin position="938"/>
        <end position="951"/>
    </location>
</feature>
<feature type="compositionally biased region" description="Basic residues" evidence="1">
    <location>
        <begin position="336"/>
        <end position="348"/>
    </location>
</feature>
<feature type="compositionally biased region" description="Acidic residues" evidence="1">
    <location>
        <begin position="1069"/>
        <end position="1080"/>
    </location>
</feature>
<feature type="compositionally biased region" description="Polar residues" evidence="1">
    <location>
        <begin position="420"/>
        <end position="433"/>
    </location>
</feature>
<dbReference type="RefSeq" id="XP_036362538.1">
    <property type="nucleotide sequence ID" value="XM_036506645.1"/>
</dbReference>
<feature type="compositionally biased region" description="Basic and acidic residues" evidence="1">
    <location>
        <begin position="1336"/>
        <end position="1369"/>
    </location>
</feature>
<evidence type="ECO:0000313" key="4">
    <source>
        <dbReference type="RefSeq" id="XP_036362536.1"/>
    </source>
</evidence>
<feature type="compositionally biased region" description="Polar residues" evidence="1">
    <location>
        <begin position="798"/>
        <end position="809"/>
    </location>
</feature>
<feature type="compositionally biased region" description="Polar residues" evidence="1">
    <location>
        <begin position="181"/>
        <end position="195"/>
    </location>
</feature>
<organism evidence="2 5">
    <name type="scientific">Octopus sinensis</name>
    <name type="common">East Asian common octopus</name>
    <dbReference type="NCBI Taxonomy" id="2607531"/>
    <lineage>
        <taxon>Eukaryota</taxon>
        <taxon>Metazoa</taxon>
        <taxon>Spiralia</taxon>
        <taxon>Lophotrochozoa</taxon>
        <taxon>Mollusca</taxon>
        <taxon>Cephalopoda</taxon>
        <taxon>Coleoidea</taxon>
        <taxon>Octopodiformes</taxon>
        <taxon>Octopoda</taxon>
        <taxon>Incirrata</taxon>
        <taxon>Octopodidae</taxon>
        <taxon>Octopus</taxon>
    </lineage>
</organism>
<dbReference type="RefSeq" id="XP_036362535.1">
    <property type="nucleotide sequence ID" value="XM_036506642.1"/>
</dbReference>
<feature type="region of interest" description="Disordered" evidence="1">
    <location>
        <begin position="913"/>
        <end position="954"/>
    </location>
</feature>
<evidence type="ECO:0000256" key="1">
    <source>
        <dbReference type="SAM" id="MobiDB-lite"/>
    </source>
</evidence>
<evidence type="ECO:0000313" key="7">
    <source>
        <dbReference type="RefSeq" id="XP_036362539.1"/>
    </source>
</evidence>
<feature type="compositionally biased region" description="Polar residues" evidence="1">
    <location>
        <begin position="1414"/>
        <end position="1424"/>
    </location>
</feature>
<dbReference type="RefSeq" id="XP_036362536.1">
    <property type="nucleotide sequence ID" value="XM_036506643.1"/>
</dbReference>
<feature type="region of interest" description="Disordered" evidence="1">
    <location>
        <begin position="781"/>
        <end position="901"/>
    </location>
</feature>
<feature type="compositionally biased region" description="Polar residues" evidence="1">
    <location>
        <begin position="690"/>
        <end position="726"/>
    </location>
</feature>
<feature type="region of interest" description="Disordered" evidence="1">
    <location>
        <begin position="139"/>
        <end position="747"/>
    </location>
</feature>
<evidence type="ECO:0000313" key="2">
    <source>
        <dbReference type="Proteomes" id="UP000515154"/>
    </source>
</evidence>
<accession>A0A7E6F6G4</accession>
<feature type="compositionally biased region" description="Basic and acidic residues" evidence="1">
    <location>
        <begin position="450"/>
        <end position="459"/>
    </location>
</feature>
<feature type="compositionally biased region" description="Basic and acidic residues" evidence="1">
    <location>
        <begin position="838"/>
        <end position="854"/>
    </location>
</feature>
<feature type="compositionally biased region" description="Polar residues" evidence="1">
    <location>
        <begin position="1298"/>
        <end position="1307"/>
    </location>
</feature>
<feature type="compositionally biased region" description="Basic and acidic residues" evidence="1">
    <location>
        <begin position="567"/>
        <end position="586"/>
    </location>
</feature>
<proteinExistence type="predicted"/>
<feature type="compositionally biased region" description="Polar residues" evidence="1">
    <location>
        <begin position="1176"/>
        <end position="1192"/>
    </location>
</feature>
<feature type="compositionally biased region" description="Low complexity" evidence="1">
    <location>
        <begin position="736"/>
        <end position="747"/>
    </location>
</feature>
<feature type="compositionally biased region" description="Basic and acidic residues" evidence="1">
    <location>
        <begin position="370"/>
        <end position="379"/>
    </location>
</feature>
<protein>
    <submittedName>
        <fullName evidence="3 4">Protein PFC0760c-like isoform X1</fullName>
    </submittedName>
</protein>
<feature type="compositionally biased region" description="Basic and acidic residues" evidence="1">
    <location>
        <begin position="1081"/>
        <end position="1107"/>
    </location>
</feature>
<feature type="compositionally biased region" description="Basic and acidic residues" evidence="1">
    <location>
        <begin position="664"/>
        <end position="674"/>
    </location>
</feature>
<gene>
    <name evidence="3 4 5 6 7 8" type="primary">LOC115216217</name>
</gene>
<keyword evidence="2" id="KW-1185">Reference proteome</keyword>
<feature type="region of interest" description="Disordered" evidence="1">
    <location>
        <begin position="22"/>
        <end position="49"/>
    </location>
</feature>
<feature type="compositionally biased region" description="Basic and acidic residues" evidence="1">
    <location>
        <begin position="1193"/>
        <end position="1204"/>
    </location>
</feature>
<name>A0A7E6F6G4_9MOLL</name>
<feature type="compositionally biased region" description="Basic and acidic residues" evidence="1">
    <location>
        <begin position="535"/>
        <end position="545"/>
    </location>
</feature>
<dbReference type="Proteomes" id="UP000515154">
    <property type="component" value="Linkage group LG10"/>
</dbReference>
<feature type="compositionally biased region" description="Polar residues" evidence="1">
    <location>
        <begin position="594"/>
        <end position="604"/>
    </location>
</feature>
<feature type="compositionally biased region" description="Polar residues" evidence="1">
    <location>
        <begin position="1320"/>
        <end position="1332"/>
    </location>
</feature>
<evidence type="ECO:0000313" key="8">
    <source>
        <dbReference type="RefSeq" id="XP_036362540.1"/>
    </source>
</evidence>
<feature type="region of interest" description="Disordered" evidence="1">
    <location>
        <begin position="989"/>
        <end position="1229"/>
    </location>
</feature>
<evidence type="ECO:0000313" key="3">
    <source>
        <dbReference type="RefSeq" id="XP_036362535.1"/>
    </source>
</evidence>
<sequence>MTNSTSKESLLKQHLQSFQQIPTNNIYTRKPQESASSKQKMPRPILPPITHKGQERYEWKCLHDSYMWTLARTYSVKDMRRCIRNRYMDILLREGSKGFHSPHTIQAYAGSISAALYKDSRMIEKSKTPDKFDILFKRKSKSHSTDTEGGATSDNNNYSKLNSSHRNSSIVRTNARRQIPRINQQHTGKGNSETNVLKPKPLENCPLPEKGTTGRRRKGRGNFDRGKSQIEKEQGSEKEEMEGQTTGKEEDNLTNTSNSNQPVEKTNNRTNFPRGISERNPNKNKGRKRTAKDETVTVDVEEEKHQPRDDSKVNDYSAKDKIAGKKDVNTRENIKQTKRKEKLKKKSNKNTEVLRKSSKTVDSQLPEYSKQNDDADPDIKNTQTGKNDMNNEETVDNYSNSNEEKNKESMVRQSPVDVNVNKQSEVVSVNESNAEGKDDSGNADNFSNNTEKEESKSEVTNDPIIDTTSADVNKTDQENVKTSEEEKHTSDNEDMKSETSRDNVNATHTSDRFSPQKSNEKVDDVSESSTVDLKQTPELKTRESNENININQEKEQEQFPVDNEPNSVERKSDSILERNTPKKYTETDEENGETLDNSPSLHNTSVDDDDGDDVNRLAAYQKEVINDVQERDNETKTKDAGGDTDMNEMELTAENLTDDIDVTDAAKTDNENGRSDSNLPDKIIAKDSMSENVITNAEQPTEETSTAAEVIDSDSNVSRDVNIDNNASKHSDDNAVSDTDTINNNTNTVVDEGVDTKAVDDGNISHQTDKDLVTDISEDTAVTGDIQNSNDLGDVTPDSVSLVRSNVNSDKARRDSLQENDVPSHFNSEDGVENETNDIEKNFNDGSRNTRNDEYNEDSSNEIPNNVPQKPIADSNKETSDINANNGQNSQSKEQKNISNGESVDNFIDDRYETLNPSVNNGNRLEDNSPAMTSFVENNDRKSGETSKMDESDNILNADVENTENDDVTYSKNGNFQNENVGGIEVLSDTARDKSGTPDVLDNSNDSLRIADTEDNTQNINEDKTSLREKNDIRTEKTELDNMTSDCEGFVAADSKTQDQHSSSCVEERDNDENNDGDVDGDGHRRDDDAVDDDNGKGGDVTERSRETISLTRDNNETNDDVNIAEDGSTEPDVGDSVEVKPSNDGDVQNTRTNSESTIKDVIYSNGSPTEGGEANGSTVNVAETIAANTDDNTVKRRDSRDGGGNDVSQEVSMSIDEDGNVNKVTGSTTLAGDVNKDAVVEKNAIEDNVSNGESDVTGKATDNDSINTASVGIIDSATTDNIADKTEFSTVDEDDTNATSEVTESNPVDGDTNLLASGVTKTTPGDENVNNDVMKVTDSHNVDSDEAYADKRVTDSNTEHNSDNDKSTENMNSTAKDEDGNLVPPIITDRNNGDGETNVSAEEDMQNAKEVSDVNNAVENEGSSSDDKNIG</sequence>
<feature type="compositionally biased region" description="Polar residues" evidence="1">
    <location>
        <begin position="502"/>
        <end position="517"/>
    </location>
</feature>
<feature type="compositionally biased region" description="Polar residues" evidence="1">
    <location>
        <begin position="1146"/>
        <end position="1157"/>
    </location>
</feature>
<evidence type="ECO:0000313" key="5">
    <source>
        <dbReference type="RefSeq" id="XP_036362537.1"/>
    </source>
</evidence>
<feature type="compositionally biased region" description="Polar residues" evidence="1">
    <location>
        <begin position="253"/>
        <end position="271"/>
    </location>
</feature>
<feature type="compositionally biased region" description="Basic and acidic residues" evidence="1">
    <location>
        <begin position="624"/>
        <end position="641"/>
    </location>
</feature>
<feature type="compositionally biased region" description="Polar residues" evidence="1">
    <location>
        <begin position="881"/>
        <end position="901"/>
    </location>
</feature>
<reference evidence="3 4" key="1">
    <citation type="submission" date="2025-08" db="UniProtKB">
        <authorList>
            <consortium name="RefSeq"/>
        </authorList>
    </citation>
    <scope>IDENTIFICATION</scope>
</reference>
<feature type="compositionally biased region" description="Acidic residues" evidence="1">
    <location>
        <begin position="1117"/>
        <end position="1136"/>
    </location>
</feature>
<feature type="compositionally biased region" description="Polar residues" evidence="1">
    <location>
        <begin position="150"/>
        <end position="172"/>
    </location>
</feature>
<evidence type="ECO:0000313" key="6">
    <source>
        <dbReference type="RefSeq" id="XP_036362538.1"/>
    </source>
</evidence>
<dbReference type="RefSeq" id="XP_036362537.1">
    <property type="nucleotide sequence ID" value="XM_036506644.1"/>
</dbReference>
<dbReference type="RefSeq" id="XP_036362540.1">
    <property type="nucleotide sequence ID" value="XM_036506647.1"/>
</dbReference>
<feature type="compositionally biased region" description="Basic and acidic residues" evidence="1">
    <location>
        <begin position="1021"/>
        <end position="1040"/>
    </location>
</feature>
<feature type="compositionally biased region" description="Basic and acidic residues" evidence="1">
    <location>
        <begin position="221"/>
        <end position="238"/>
    </location>
</feature>
<feature type="compositionally biased region" description="Basic and acidic residues" evidence="1">
    <location>
        <begin position="473"/>
        <end position="501"/>
    </location>
</feature>
<feature type="region of interest" description="Disordered" evidence="1">
    <location>
        <begin position="1287"/>
        <end position="1432"/>
    </location>
</feature>
<feature type="compositionally biased region" description="Polar residues" evidence="1">
    <location>
        <begin position="22"/>
        <end position="39"/>
    </location>
</feature>
<feature type="region of interest" description="Disordered" evidence="1">
    <location>
        <begin position="1245"/>
        <end position="1267"/>
    </location>
</feature>
<feature type="compositionally biased region" description="Basic and acidic residues" evidence="1">
    <location>
        <begin position="302"/>
        <end position="335"/>
    </location>
</feature>
<dbReference type="RefSeq" id="XP_036362539.1">
    <property type="nucleotide sequence ID" value="XM_036506646.1"/>
</dbReference>